<feature type="compositionally biased region" description="Basic and acidic residues" evidence="1">
    <location>
        <begin position="188"/>
        <end position="198"/>
    </location>
</feature>
<organism evidence="2 3">
    <name type="scientific">Phanerochaete carnosa (strain HHB-10118-sp)</name>
    <name type="common">White-rot fungus</name>
    <name type="synonym">Peniophora carnosa</name>
    <dbReference type="NCBI Taxonomy" id="650164"/>
    <lineage>
        <taxon>Eukaryota</taxon>
        <taxon>Fungi</taxon>
        <taxon>Dikarya</taxon>
        <taxon>Basidiomycota</taxon>
        <taxon>Agaricomycotina</taxon>
        <taxon>Agaricomycetes</taxon>
        <taxon>Polyporales</taxon>
        <taxon>Phanerochaetaceae</taxon>
        <taxon>Phanerochaete</taxon>
    </lineage>
</organism>
<feature type="region of interest" description="Disordered" evidence="1">
    <location>
        <begin position="590"/>
        <end position="631"/>
    </location>
</feature>
<dbReference type="HOGENOM" id="CLU_409442_0_0_1"/>
<dbReference type="GeneID" id="18918575"/>
<name>K5VJC0_PHACS</name>
<dbReference type="EMBL" id="JH930477">
    <property type="protein sequence ID" value="EKM51413.1"/>
    <property type="molecule type" value="Genomic_DNA"/>
</dbReference>
<feature type="region of interest" description="Disordered" evidence="1">
    <location>
        <begin position="184"/>
        <end position="213"/>
    </location>
</feature>
<keyword evidence="3" id="KW-1185">Reference proteome</keyword>
<dbReference type="Proteomes" id="UP000008370">
    <property type="component" value="Unassembled WGS sequence"/>
</dbReference>
<dbReference type="KEGG" id="pco:PHACADRAFT_263521"/>
<feature type="compositionally biased region" description="Polar residues" evidence="1">
    <location>
        <begin position="22"/>
        <end position="32"/>
    </location>
</feature>
<dbReference type="RefSeq" id="XP_007400554.1">
    <property type="nucleotide sequence ID" value="XM_007400492.1"/>
</dbReference>
<sequence length="671" mass="74498">MPQMSKPVPLTLPPTPTARWFDSSSLPGPTRENSSLLLRKQSLNLFGLQMPDSSPTVYDILSPLALPSPKAKSPPAPFGTPIPSSTAPVAVASSSKLLLDGMDEVTSSAKPSNSPVKLSKAKGKEKETEPNLSSMALNFSRKSLIVKKYFNRWIQRTTDRAAYAEALSRSDAYQEKVQRRRLSSDFGAIRDKERSSEAKKRRASMTSSLESASVKRSRRRISAEYRLPLSDEELARRLKENHEEHQERWARGTFLESVRHRVRTATADEEYPPEWRIWLSTNMVNDGTAIWLEIKFDVPESGEWQAESIFSIPVLPKYDNPPSPGAPGLIVFERTPMDGVDDVLERKYRILDDCARLRDIIEVYKKESQPRFKPSLAIITWAEIDGLEAASDFGDMVQELRKSGAVRDVQSLIISSSAMGLDKKFEDLLCCLDLDVEDKLTAVVYWEALTDLFTEPLQTIAADWLDSCWVNDRLDWTRYGVVTRSLEDTLNVFLHELLSLLDGPADVKLEIPIDLDDSPYLTAAYASGPYLDVCIRLSVAHAEEVLGEELAAVYAIPRSELEESRQRFENVLQTTSDRLRQLAVATMAQKRPASDESLTGSAGSANKRLKLSFSPEPTEQAGSDASGVDGFITPPPLSTAVSIAALSEPPAKPQVTIAMLRALAQGVLKSK</sequence>
<accession>K5VJC0</accession>
<reference evidence="2 3" key="1">
    <citation type="journal article" date="2012" name="BMC Genomics">
        <title>Comparative genomics of the white-rot fungi, Phanerochaete carnosa and P. chrysosporium, to elucidate the genetic basis of the distinct wood types they colonize.</title>
        <authorList>
            <person name="Suzuki H."/>
            <person name="MacDonald J."/>
            <person name="Syed K."/>
            <person name="Salamov A."/>
            <person name="Hori C."/>
            <person name="Aerts A."/>
            <person name="Henrissat B."/>
            <person name="Wiebenga A."/>
            <person name="vanKuyk P.A."/>
            <person name="Barry K."/>
            <person name="Lindquist E."/>
            <person name="LaButti K."/>
            <person name="Lapidus A."/>
            <person name="Lucas S."/>
            <person name="Coutinho P."/>
            <person name="Gong Y."/>
            <person name="Samejima M."/>
            <person name="Mahadevan R."/>
            <person name="Abou-Zaid M."/>
            <person name="de Vries R.P."/>
            <person name="Igarashi K."/>
            <person name="Yadav J.S."/>
            <person name="Grigoriev I.V."/>
            <person name="Master E.R."/>
        </authorList>
    </citation>
    <scope>NUCLEOTIDE SEQUENCE [LARGE SCALE GENOMIC DNA]</scope>
    <source>
        <strain evidence="2 3">HHB-10118-sp</strain>
    </source>
</reference>
<feature type="region of interest" description="Disordered" evidence="1">
    <location>
        <begin position="1"/>
        <end position="32"/>
    </location>
</feature>
<protein>
    <submittedName>
        <fullName evidence="2">Uncharacterized protein</fullName>
    </submittedName>
</protein>
<evidence type="ECO:0000256" key="1">
    <source>
        <dbReference type="SAM" id="MobiDB-lite"/>
    </source>
</evidence>
<feature type="compositionally biased region" description="Polar residues" evidence="1">
    <location>
        <begin position="105"/>
        <end position="116"/>
    </location>
</feature>
<dbReference type="STRING" id="650164.K5VJC0"/>
<dbReference type="AlphaFoldDB" id="K5VJC0"/>
<evidence type="ECO:0000313" key="2">
    <source>
        <dbReference type="EMBL" id="EKM51413.1"/>
    </source>
</evidence>
<feature type="region of interest" description="Disordered" evidence="1">
    <location>
        <begin position="105"/>
        <end position="131"/>
    </location>
</feature>
<proteinExistence type="predicted"/>
<gene>
    <name evidence="2" type="ORF">PHACADRAFT_263521</name>
</gene>
<dbReference type="OrthoDB" id="264795at2759"/>
<dbReference type="InParanoid" id="K5VJC0"/>
<evidence type="ECO:0000313" key="3">
    <source>
        <dbReference type="Proteomes" id="UP000008370"/>
    </source>
</evidence>